<organism evidence="7 8">
    <name type="scientific">Nothophoma quercina</name>
    <dbReference type="NCBI Taxonomy" id="749835"/>
    <lineage>
        <taxon>Eukaryota</taxon>
        <taxon>Fungi</taxon>
        <taxon>Dikarya</taxon>
        <taxon>Ascomycota</taxon>
        <taxon>Pezizomycotina</taxon>
        <taxon>Dothideomycetes</taxon>
        <taxon>Pleosporomycetidae</taxon>
        <taxon>Pleosporales</taxon>
        <taxon>Pleosporineae</taxon>
        <taxon>Didymellaceae</taxon>
        <taxon>Nothophoma</taxon>
    </lineage>
</organism>
<accession>A0ABR3RMI6</accession>
<keyword evidence="4 6" id="KW-0472">Membrane</keyword>
<dbReference type="CDD" id="cd09317">
    <property type="entry name" value="TDT_Mae1_like"/>
    <property type="match status" value="1"/>
</dbReference>
<evidence type="ECO:0000256" key="5">
    <source>
        <dbReference type="SAM" id="MobiDB-lite"/>
    </source>
</evidence>
<evidence type="ECO:0000256" key="4">
    <source>
        <dbReference type="ARBA" id="ARBA00023136"/>
    </source>
</evidence>
<evidence type="ECO:0000256" key="2">
    <source>
        <dbReference type="ARBA" id="ARBA00022692"/>
    </source>
</evidence>
<evidence type="ECO:0000256" key="1">
    <source>
        <dbReference type="ARBA" id="ARBA00004141"/>
    </source>
</evidence>
<proteinExistence type="predicted"/>
<dbReference type="PANTHER" id="PTHR31162">
    <property type="entry name" value="MALIC ACID TRANSPORT PROTEIN-RELATED"/>
    <property type="match status" value="1"/>
</dbReference>
<dbReference type="Pfam" id="PF03595">
    <property type="entry name" value="SLAC1"/>
    <property type="match status" value="1"/>
</dbReference>
<gene>
    <name evidence="7" type="ORF">SLS59_003436</name>
</gene>
<sequence length="422" mass="47268">MRFREKKRIDYGPDHEKDNPPEEVGLRDRIAHFTWPWFAATMSTGSLAVVLGNTPNTFTGLRTIGKVVFIFDLVLFFLFNALMAMRFVLVPRKLLASLHHPVEGLFHGTYWVSVALILNCAYIYGNADTGPWFPKALEVCFWIYCGIAFTIGVFQYSMFFRLERLNVTDAVPAWIFPIYPLLVVGTLAGTILPAQPNGPSWNIFIGGVLLQGVAWVVSFLMYALYMQRLMTGALPSPATRPGMYVSVGPAGYTAAGLISLANQAPTFIGANYWTDSSSRDGDIVRIFGIMSGLFVILFAYWFFFITTVAVLAGVRRMSFSLNWWAFIFPNAGLTLATIQAGKVLNSEALNGIASALTILLVIMWFVTAFFCIRAVYRGEIMWPGKDEDKTMERIGWGWKSNRDNPKARRIVAREDFSQAEQA</sequence>
<keyword evidence="8" id="KW-1185">Reference proteome</keyword>
<dbReference type="Gene3D" id="1.50.10.150">
    <property type="entry name" value="Voltage-dependent anion channel"/>
    <property type="match status" value="1"/>
</dbReference>
<dbReference type="InterPro" id="IPR030185">
    <property type="entry name" value="Mae1"/>
</dbReference>
<dbReference type="PANTHER" id="PTHR31162:SF0">
    <property type="entry name" value="MALIC ACID TRANSPORT PROTEIN"/>
    <property type="match status" value="1"/>
</dbReference>
<dbReference type="EMBL" id="JAKIXB020000009">
    <property type="protein sequence ID" value="KAL1605634.1"/>
    <property type="molecule type" value="Genomic_DNA"/>
</dbReference>
<feature type="transmembrane region" description="Helical" evidence="6">
    <location>
        <begin position="321"/>
        <end position="340"/>
    </location>
</feature>
<protein>
    <recommendedName>
        <fullName evidence="9">Malic acid transport protein</fullName>
    </recommendedName>
</protein>
<feature type="transmembrane region" description="Helical" evidence="6">
    <location>
        <begin position="109"/>
        <end position="127"/>
    </location>
</feature>
<dbReference type="InterPro" id="IPR038665">
    <property type="entry name" value="Voltage-dep_anion_channel_sf"/>
</dbReference>
<dbReference type="InterPro" id="IPR004695">
    <property type="entry name" value="SLAC1/Mae1/Ssu1/TehA"/>
</dbReference>
<feature type="compositionally biased region" description="Basic and acidic residues" evidence="5">
    <location>
        <begin position="7"/>
        <end position="20"/>
    </location>
</feature>
<comment type="subcellular location">
    <subcellularLocation>
        <location evidence="1">Membrane</location>
        <topology evidence="1">Multi-pass membrane protein</topology>
    </subcellularLocation>
</comment>
<keyword evidence="2 6" id="KW-0812">Transmembrane</keyword>
<feature type="transmembrane region" description="Helical" evidence="6">
    <location>
        <begin position="67"/>
        <end position="89"/>
    </location>
</feature>
<feature type="transmembrane region" description="Helical" evidence="6">
    <location>
        <begin position="352"/>
        <end position="376"/>
    </location>
</feature>
<comment type="caution">
    <text evidence="7">The sequence shown here is derived from an EMBL/GenBank/DDBJ whole genome shotgun (WGS) entry which is preliminary data.</text>
</comment>
<evidence type="ECO:0000313" key="8">
    <source>
        <dbReference type="Proteomes" id="UP001521222"/>
    </source>
</evidence>
<feature type="transmembrane region" description="Helical" evidence="6">
    <location>
        <begin position="204"/>
        <end position="225"/>
    </location>
</feature>
<feature type="region of interest" description="Disordered" evidence="5">
    <location>
        <begin position="1"/>
        <end position="20"/>
    </location>
</feature>
<feature type="transmembrane region" description="Helical" evidence="6">
    <location>
        <begin position="286"/>
        <end position="314"/>
    </location>
</feature>
<feature type="transmembrane region" description="Helical" evidence="6">
    <location>
        <begin position="139"/>
        <end position="159"/>
    </location>
</feature>
<feature type="transmembrane region" description="Helical" evidence="6">
    <location>
        <begin position="171"/>
        <end position="192"/>
    </location>
</feature>
<reference evidence="7 8" key="1">
    <citation type="submission" date="2024-02" db="EMBL/GenBank/DDBJ databases">
        <title>De novo assembly and annotation of 12 fungi associated with fruit tree decline syndrome in Ontario, Canada.</title>
        <authorList>
            <person name="Sulman M."/>
            <person name="Ellouze W."/>
            <person name="Ilyukhin E."/>
        </authorList>
    </citation>
    <scope>NUCLEOTIDE SEQUENCE [LARGE SCALE GENOMIC DNA]</scope>
    <source>
        <strain evidence="7 8">M97-236</strain>
    </source>
</reference>
<name>A0ABR3RMI6_9PLEO</name>
<keyword evidence="3 6" id="KW-1133">Transmembrane helix</keyword>
<evidence type="ECO:0000313" key="7">
    <source>
        <dbReference type="EMBL" id="KAL1605634.1"/>
    </source>
</evidence>
<dbReference type="Proteomes" id="UP001521222">
    <property type="component" value="Unassembled WGS sequence"/>
</dbReference>
<evidence type="ECO:0008006" key="9">
    <source>
        <dbReference type="Google" id="ProtNLM"/>
    </source>
</evidence>
<evidence type="ECO:0000256" key="6">
    <source>
        <dbReference type="SAM" id="Phobius"/>
    </source>
</evidence>
<evidence type="ECO:0000256" key="3">
    <source>
        <dbReference type="ARBA" id="ARBA00022989"/>
    </source>
</evidence>